<dbReference type="SUPFAM" id="SSF56219">
    <property type="entry name" value="DNase I-like"/>
    <property type="match status" value="1"/>
</dbReference>
<feature type="domain" description="Endonuclease/exonuclease/phosphatase" evidence="1">
    <location>
        <begin position="8"/>
        <end position="173"/>
    </location>
</feature>
<proteinExistence type="predicted"/>
<sequence length="236" mass="26068">MPKIIVYSWNSQGNHTRADKQRAIDRMAATDPTIIMLQEGGSQELVSAGAVANWKVFDGCTVGAFDERCIPYVLLETTFSAQVRATQVDIVDERDGVVLAGGEAGRTASGVAIGKVLFISWHSIAAPQNGDTRALLRAFDKASCYEKYDLIVIGGDFNASPEDINAMLGRENDRTQARLRYANRQVFHCGKTTHRGREARELDFFVVLAKQQVSATVELIEQMPSDHDAVRMVLEY</sequence>
<evidence type="ECO:0000313" key="2">
    <source>
        <dbReference type="EMBL" id="SPR97764.1"/>
    </source>
</evidence>
<organism evidence="2 3">
    <name type="scientific">Cupriavidus taiwanensis</name>
    <dbReference type="NCBI Taxonomy" id="164546"/>
    <lineage>
        <taxon>Bacteria</taxon>
        <taxon>Pseudomonadati</taxon>
        <taxon>Pseudomonadota</taxon>
        <taxon>Betaproteobacteria</taxon>
        <taxon>Burkholderiales</taxon>
        <taxon>Burkholderiaceae</taxon>
        <taxon>Cupriavidus</taxon>
    </lineage>
</organism>
<dbReference type="GO" id="GO:0003824">
    <property type="term" value="F:catalytic activity"/>
    <property type="evidence" value="ECO:0007669"/>
    <property type="project" value="InterPro"/>
</dbReference>
<dbReference type="Gene3D" id="3.60.10.10">
    <property type="entry name" value="Endonuclease/exonuclease/phosphatase"/>
    <property type="match status" value="1"/>
</dbReference>
<dbReference type="RefSeq" id="WP_116383250.1">
    <property type="nucleotide sequence ID" value="NZ_LS483233.1"/>
</dbReference>
<evidence type="ECO:0000259" key="1">
    <source>
        <dbReference type="Pfam" id="PF03372"/>
    </source>
</evidence>
<dbReference type="PRINTS" id="PR01388">
    <property type="entry name" value="CDTOXINB"/>
</dbReference>
<dbReference type="AlphaFoldDB" id="A0A375IXR3"/>
<dbReference type="Pfam" id="PF03372">
    <property type="entry name" value="Exo_endo_phos"/>
    <property type="match status" value="1"/>
</dbReference>
<dbReference type="InterPro" id="IPR005135">
    <property type="entry name" value="Endo/exonuclease/phosphatase"/>
</dbReference>
<dbReference type="InterPro" id="IPR003539">
    <property type="entry name" value="CD_toxinB"/>
</dbReference>
<accession>A0A375IXR3</accession>
<gene>
    <name evidence="2" type="ORF">CBM2634_A200016</name>
</gene>
<dbReference type="EMBL" id="OVTA01000013">
    <property type="protein sequence ID" value="SPR97764.1"/>
    <property type="molecule type" value="Genomic_DNA"/>
</dbReference>
<reference evidence="2 3" key="1">
    <citation type="submission" date="2018-01" db="EMBL/GenBank/DDBJ databases">
        <authorList>
            <person name="Gaut B.S."/>
            <person name="Morton B.R."/>
            <person name="Clegg M.T."/>
            <person name="Duvall M.R."/>
        </authorList>
    </citation>
    <scope>NUCLEOTIDE SEQUENCE [LARGE SCALE GENOMIC DNA]</scope>
    <source>
        <strain evidence="2">Cupriavidus taiwanensis cmp 52</strain>
    </source>
</reference>
<dbReference type="Proteomes" id="UP000256805">
    <property type="component" value="Unassembled WGS sequence"/>
</dbReference>
<protein>
    <recommendedName>
        <fullName evidence="1">Endonuclease/exonuclease/phosphatase domain-containing protein</fullName>
    </recommendedName>
</protein>
<name>A0A375IXR3_9BURK</name>
<dbReference type="InterPro" id="IPR036691">
    <property type="entry name" value="Endo/exonu/phosph_ase_sf"/>
</dbReference>
<evidence type="ECO:0000313" key="3">
    <source>
        <dbReference type="Proteomes" id="UP000256805"/>
    </source>
</evidence>